<dbReference type="AlphaFoldDB" id="A0A9P9DSB5"/>
<dbReference type="OrthoDB" id="1933379at2759"/>
<dbReference type="Proteomes" id="UP000700596">
    <property type="component" value="Unassembled WGS sequence"/>
</dbReference>
<gene>
    <name evidence="5" type="ORF">B0J11DRAFT_436173</name>
</gene>
<proteinExistence type="predicted"/>
<evidence type="ECO:0000313" key="5">
    <source>
        <dbReference type="EMBL" id="KAH7124137.1"/>
    </source>
</evidence>
<evidence type="ECO:0000256" key="2">
    <source>
        <dbReference type="ARBA" id="ARBA00023002"/>
    </source>
</evidence>
<reference evidence="5" key="1">
    <citation type="journal article" date="2021" name="Nat. Commun.">
        <title>Genetic determinants of endophytism in the Arabidopsis root mycobiome.</title>
        <authorList>
            <person name="Mesny F."/>
            <person name="Miyauchi S."/>
            <person name="Thiergart T."/>
            <person name="Pickel B."/>
            <person name="Atanasova L."/>
            <person name="Karlsson M."/>
            <person name="Huettel B."/>
            <person name="Barry K.W."/>
            <person name="Haridas S."/>
            <person name="Chen C."/>
            <person name="Bauer D."/>
            <person name="Andreopoulos W."/>
            <person name="Pangilinan J."/>
            <person name="LaButti K."/>
            <person name="Riley R."/>
            <person name="Lipzen A."/>
            <person name="Clum A."/>
            <person name="Drula E."/>
            <person name="Henrissat B."/>
            <person name="Kohler A."/>
            <person name="Grigoriev I.V."/>
            <person name="Martin F.M."/>
            <person name="Hacquard S."/>
        </authorList>
    </citation>
    <scope>NUCLEOTIDE SEQUENCE</scope>
    <source>
        <strain evidence="5">MPI-CAGE-CH-0243</strain>
    </source>
</reference>
<dbReference type="GO" id="GO:0016491">
    <property type="term" value="F:oxidoreductase activity"/>
    <property type="evidence" value="ECO:0007669"/>
    <property type="project" value="UniProtKB-KW"/>
</dbReference>
<dbReference type="SUPFAM" id="SSF100950">
    <property type="entry name" value="NagB/RpiA/CoA transferase-like"/>
    <property type="match status" value="2"/>
</dbReference>
<protein>
    <recommendedName>
        <fullName evidence="7">Alcohol dehydrogenase iron-type/glycerol dehydrogenase GldA domain-containing protein</fullName>
    </recommendedName>
</protein>
<accession>A0A9P9DSB5</accession>
<dbReference type="GO" id="GO:0046872">
    <property type="term" value="F:metal ion binding"/>
    <property type="evidence" value="ECO:0007669"/>
    <property type="project" value="InterPro"/>
</dbReference>
<dbReference type="Pfam" id="PF01144">
    <property type="entry name" value="CoA_trans"/>
    <property type="match status" value="2"/>
</dbReference>
<dbReference type="Pfam" id="PF00465">
    <property type="entry name" value="Fe-ADH"/>
    <property type="match status" value="1"/>
</dbReference>
<dbReference type="InterPro" id="IPR012792">
    <property type="entry name" value="3-oxoacid_CoA-transf_A"/>
</dbReference>
<dbReference type="SMART" id="SM00882">
    <property type="entry name" value="CoA_trans"/>
    <property type="match status" value="2"/>
</dbReference>
<dbReference type="Gene3D" id="3.40.1080.10">
    <property type="entry name" value="Glutaconate Coenzyme A-transferase"/>
    <property type="match status" value="2"/>
</dbReference>
<dbReference type="GO" id="GO:0008260">
    <property type="term" value="F:succinyl-CoA:3-oxo-acid CoA-transferase activity"/>
    <property type="evidence" value="ECO:0007669"/>
    <property type="project" value="TreeGrafter"/>
</dbReference>
<dbReference type="InterPro" id="IPR004165">
    <property type="entry name" value="CoA_trans_fam_I"/>
</dbReference>
<dbReference type="InterPro" id="IPR018211">
    <property type="entry name" value="ADH_Fe_CS"/>
</dbReference>
<evidence type="ECO:0000313" key="6">
    <source>
        <dbReference type="Proteomes" id="UP000700596"/>
    </source>
</evidence>
<dbReference type="PROSITE" id="PS00060">
    <property type="entry name" value="ADH_IRON_2"/>
    <property type="match status" value="1"/>
</dbReference>
<dbReference type="InterPro" id="IPR037171">
    <property type="entry name" value="NagB/RpiA_transferase-like"/>
</dbReference>
<dbReference type="NCBIfam" id="TIGR02429">
    <property type="entry name" value="pcaI_scoA_fam"/>
    <property type="match status" value="1"/>
</dbReference>
<dbReference type="Gene3D" id="3.40.50.1970">
    <property type="match status" value="1"/>
</dbReference>
<dbReference type="InterPro" id="IPR012791">
    <property type="entry name" value="3-oxoacid_CoA-transf_B"/>
</dbReference>
<keyword evidence="1" id="KW-0808">Transferase</keyword>
<sequence>MTLPTKYQNGNIDSSAKGVYRASPVKLLIYGNGTSKQLSDVVAELGGTKAFIITGRSLYEKTPVIKTIEKNLGSVHGGTFSKIGQHAPIGDIREATALVAKSGSDVLISVGGGSPIDSAKAIAYNIHQETGKWIPSIAVPTTLSVAETTQNAGFTTEELHKIAVSSPELVPKAVVYDGDLAIYTPLNLWTSTGIRSLDHAVELMYHPLASEIPTKRLSLEAIRDLFTYLPQSKENPEDAEVRTKLFVACYASLFPFLYTGGVGLSHSIGHAIGATYSIPHGITSCLSLAPTVHFKANNPEEAKQIARIIPYIGKTSTGNDEQDSHVVADAIADLVERLGHKTTLTAYNVPTGDAEEEAIAGRALHSKEHKDFENPEKCSVGNLQTPPGIGTADGSVYQFLTSVYDVRYQSIVGSSTPHPKSLHFTLLLQNCGIENCGTAERITFCVVQHLETSQLTILPQLPVNRSLSPTLSVLVDDLIFHAFTMQRSFLFAAARRSGPAVRFFGSTAMRRQINKIYPSAQEAIKDMKSDTTVLVGGFGFSGVPNTLINALRDRTDLTNFTVVSNNAGMPGVGLGQLLDTKQIGKMIASYIGDNKVFEKMYLSGELDLELTPQGTIAEKCAAGAAGIPAFYTPAAYGTIVQTGELPARYNKDGTIARMAPAKETREFNGKQYVMEESLFGDYSFVKVAKADRLGNCQFRKAQNNFNEAMGKNAKVTIVEADEIVEYGEIAPEDIHLQGIYVKRVIKSTEGKKIERLVFYKDPEEQKKALLEGGSSEASQKRERIIKRAAQELKDGMYVNLGIGMPLAAPAFLPEGVEIILESENGILGMGGFPRPGEEDPDLINAGKETVTLIKGAATFGSHESFGMIRAGRIDVAMLGAMQVNTYGDLANFMLPGKVKGIGGAMDLVANPEKTKVVITMEHVDKKGNPKILNKCTFPLTGQRCVSTIITDLAVFDVDPVKGLTLKEVAKGVTVDEVKSKTEAPFKVAEDLKEMQI</sequence>
<feature type="domain" description="Alcohol dehydrogenase iron-type/glycerol dehydrogenase GldA" evidence="3">
    <location>
        <begin position="28"/>
        <end position="177"/>
    </location>
</feature>
<dbReference type="NCBIfam" id="TIGR02428">
    <property type="entry name" value="pcaJ_scoB_fam"/>
    <property type="match status" value="1"/>
</dbReference>
<dbReference type="SUPFAM" id="SSF56796">
    <property type="entry name" value="Dehydroquinate synthase-like"/>
    <property type="match status" value="1"/>
</dbReference>
<dbReference type="EMBL" id="JAGMWT010000008">
    <property type="protein sequence ID" value="KAH7124137.1"/>
    <property type="molecule type" value="Genomic_DNA"/>
</dbReference>
<dbReference type="Pfam" id="PF25137">
    <property type="entry name" value="ADH_Fe_C"/>
    <property type="match status" value="1"/>
</dbReference>
<evidence type="ECO:0000259" key="4">
    <source>
        <dbReference type="Pfam" id="PF25137"/>
    </source>
</evidence>
<keyword evidence="2" id="KW-0560">Oxidoreductase</keyword>
<dbReference type="InterPro" id="IPR056798">
    <property type="entry name" value="ADH_Fe_C"/>
</dbReference>
<organism evidence="5 6">
    <name type="scientific">Dendryphion nanum</name>
    <dbReference type="NCBI Taxonomy" id="256645"/>
    <lineage>
        <taxon>Eukaryota</taxon>
        <taxon>Fungi</taxon>
        <taxon>Dikarya</taxon>
        <taxon>Ascomycota</taxon>
        <taxon>Pezizomycotina</taxon>
        <taxon>Dothideomycetes</taxon>
        <taxon>Pleosporomycetidae</taxon>
        <taxon>Pleosporales</taxon>
        <taxon>Torulaceae</taxon>
        <taxon>Dendryphion</taxon>
    </lineage>
</organism>
<dbReference type="PANTHER" id="PTHR13707">
    <property type="entry name" value="KETOACID-COENZYME A TRANSFERASE"/>
    <property type="match status" value="1"/>
</dbReference>
<dbReference type="InterPro" id="IPR001670">
    <property type="entry name" value="ADH_Fe/GldA"/>
</dbReference>
<feature type="domain" description="Fe-containing alcohol dehydrogenase-like C-terminal" evidence="4">
    <location>
        <begin position="191"/>
        <end position="380"/>
    </location>
</feature>
<name>A0A9P9DSB5_9PLEO</name>
<keyword evidence="6" id="KW-1185">Reference proteome</keyword>
<evidence type="ECO:0000256" key="1">
    <source>
        <dbReference type="ARBA" id="ARBA00022679"/>
    </source>
</evidence>
<evidence type="ECO:0008006" key="7">
    <source>
        <dbReference type="Google" id="ProtNLM"/>
    </source>
</evidence>
<dbReference type="CDD" id="cd08192">
    <property type="entry name" value="MAR-like"/>
    <property type="match status" value="1"/>
</dbReference>
<dbReference type="Gene3D" id="1.20.1090.10">
    <property type="entry name" value="Dehydroquinate synthase-like - alpha domain"/>
    <property type="match status" value="1"/>
</dbReference>
<evidence type="ECO:0000259" key="3">
    <source>
        <dbReference type="Pfam" id="PF00465"/>
    </source>
</evidence>
<dbReference type="PANTHER" id="PTHR13707:SF58">
    <property type="entry name" value="SUCCINYL-COA:3-KETOACID-COENZYME A TRANSFERASE"/>
    <property type="match status" value="1"/>
</dbReference>
<comment type="caution">
    <text evidence="5">The sequence shown here is derived from an EMBL/GenBank/DDBJ whole genome shotgun (WGS) entry which is preliminary data.</text>
</comment>